<evidence type="ECO:0000256" key="3">
    <source>
        <dbReference type="ARBA" id="ARBA00022806"/>
    </source>
</evidence>
<feature type="non-terminal residue" evidence="7">
    <location>
        <position position="176"/>
    </location>
</feature>
<evidence type="ECO:0000256" key="2">
    <source>
        <dbReference type="ARBA" id="ARBA00022801"/>
    </source>
</evidence>
<evidence type="ECO:0000259" key="6">
    <source>
        <dbReference type="PROSITE" id="PS51198"/>
    </source>
</evidence>
<dbReference type="GO" id="GO:0003677">
    <property type="term" value="F:DNA binding"/>
    <property type="evidence" value="ECO:0007669"/>
    <property type="project" value="InterPro"/>
</dbReference>
<dbReference type="Gene3D" id="1.10.10.160">
    <property type="match status" value="1"/>
</dbReference>
<dbReference type="SUPFAM" id="SSF52540">
    <property type="entry name" value="P-loop containing nucleoside triphosphate hydrolases"/>
    <property type="match status" value="1"/>
</dbReference>
<dbReference type="PANTHER" id="PTHR11070:SF55">
    <property type="entry name" value="DNA 3'-5' HELICASE"/>
    <property type="match status" value="1"/>
</dbReference>
<dbReference type="GO" id="GO:0033202">
    <property type="term" value="C:DNA helicase complex"/>
    <property type="evidence" value="ECO:0007669"/>
    <property type="project" value="TreeGrafter"/>
</dbReference>
<dbReference type="GO" id="GO:0043138">
    <property type="term" value="F:3'-5' DNA helicase activity"/>
    <property type="evidence" value="ECO:0007669"/>
    <property type="project" value="TreeGrafter"/>
</dbReference>
<dbReference type="GO" id="GO:0005524">
    <property type="term" value="F:ATP binding"/>
    <property type="evidence" value="ECO:0007669"/>
    <property type="project" value="UniProtKB-UniRule"/>
</dbReference>
<dbReference type="GO" id="GO:0005829">
    <property type="term" value="C:cytosol"/>
    <property type="evidence" value="ECO:0007669"/>
    <property type="project" value="TreeGrafter"/>
</dbReference>
<keyword evidence="4 5" id="KW-0067">ATP-binding</keyword>
<dbReference type="GO" id="GO:0000725">
    <property type="term" value="P:recombinational repair"/>
    <property type="evidence" value="ECO:0007669"/>
    <property type="project" value="TreeGrafter"/>
</dbReference>
<organism evidence="7 8">
    <name type="scientific">Candidatus Amesbacteria bacterium GW2011_GWA1_47_20</name>
    <dbReference type="NCBI Taxonomy" id="1618354"/>
    <lineage>
        <taxon>Bacteria</taxon>
        <taxon>Candidatus Amesiibacteriota</taxon>
    </lineage>
</organism>
<dbReference type="PROSITE" id="PS51198">
    <property type="entry name" value="UVRD_HELICASE_ATP_BIND"/>
    <property type="match status" value="1"/>
</dbReference>
<comment type="caution">
    <text evidence="7">The sequence shown here is derived from an EMBL/GenBank/DDBJ whole genome shotgun (WGS) entry which is preliminary data.</text>
</comment>
<evidence type="ECO:0000256" key="4">
    <source>
        <dbReference type="ARBA" id="ARBA00022840"/>
    </source>
</evidence>
<dbReference type="Gene3D" id="3.40.50.300">
    <property type="entry name" value="P-loop containing nucleotide triphosphate hydrolases"/>
    <property type="match status" value="1"/>
</dbReference>
<dbReference type="EMBL" id="LCOA01000024">
    <property type="protein sequence ID" value="KKU68066.1"/>
    <property type="molecule type" value="Genomic_DNA"/>
</dbReference>
<keyword evidence="1 5" id="KW-0547">Nucleotide-binding</keyword>
<dbReference type="GO" id="GO:0016787">
    <property type="term" value="F:hydrolase activity"/>
    <property type="evidence" value="ECO:0007669"/>
    <property type="project" value="UniProtKB-UniRule"/>
</dbReference>
<feature type="binding site" evidence="5">
    <location>
        <begin position="26"/>
        <end position="33"/>
    </location>
    <ligand>
        <name>ATP</name>
        <dbReference type="ChEBI" id="CHEBI:30616"/>
    </ligand>
</feature>
<keyword evidence="2 5" id="KW-0378">Hydrolase</keyword>
<evidence type="ECO:0000256" key="1">
    <source>
        <dbReference type="ARBA" id="ARBA00022741"/>
    </source>
</evidence>
<gene>
    <name evidence="7" type="ORF">UX92_C0024G0001</name>
</gene>
<dbReference type="Pfam" id="PF00580">
    <property type="entry name" value="UvrD-helicase"/>
    <property type="match status" value="1"/>
</dbReference>
<sequence length="176" mass="20067">MVDDKKLNNQQIEAIQHKTGPLLIIAGAGTGKTTVVTERVKRLIAESLAQPSEILALTFTEKAAKEMQERIDVAMPYGYTQMWVMTFHSFCDRILRDEGLSIGLDTGYKLMTEADSVDLLRRHLFDLDLDLYRPLGNPHKFVSALLQHFSRLQDEDVTPDDYLKHTKNELSQGYKK</sequence>
<dbReference type="InterPro" id="IPR014016">
    <property type="entry name" value="UvrD-like_ATP-bd"/>
</dbReference>
<proteinExistence type="predicted"/>
<dbReference type="CDD" id="cd17932">
    <property type="entry name" value="DEXQc_UvrD"/>
    <property type="match status" value="1"/>
</dbReference>
<accession>A0A0G1SF74</accession>
<evidence type="ECO:0000313" key="8">
    <source>
        <dbReference type="Proteomes" id="UP000034565"/>
    </source>
</evidence>
<dbReference type="AlphaFoldDB" id="A0A0G1SF74"/>
<keyword evidence="3 5" id="KW-0347">Helicase</keyword>
<reference evidence="7 8" key="1">
    <citation type="journal article" date="2015" name="Nature">
        <title>rRNA introns, odd ribosomes, and small enigmatic genomes across a large radiation of phyla.</title>
        <authorList>
            <person name="Brown C.T."/>
            <person name="Hug L.A."/>
            <person name="Thomas B.C."/>
            <person name="Sharon I."/>
            <person name="Castelle C.J."/>
            <person name="Singh A."/>
            <person name="Wilkins M.J."/>
            <person name="Williams K.H."/>
            <person name="Banfield J.F."/>
        </authorList>
    </citation>
    <scope>NUCLEOTIDE SEQUENCE [LARGE SCALE GENOMIC DNA]</scope>
</reference>
<protein>
    <recommendedName>
        <fullName evidence="6">UvrD-like helicase ATP-binding domain-containing protein</fullName>
    </recommendedName>
</protein>
<name>A0A0G1SF74_9BACT</name>
<dbReference type="InterPro" id="IPR000212">
    <property type="entry name" value="DNA_helicase_UvrD/REP"/>
</dbReference>
<dbReference type="PANTHER" id="PTHR11070">
    <property type="entry name" value="UVRD / RECB / PCRA DNA HELICASE FAMILY MEMBER"/>
    <property type="match status" value="1"/>
</dbReference>
<feature type="domain" description="UvrD-like helicase ATP-binding" evidence="6">
    <location>
        <begin position="5"/>
        <end position="176"/>
    </location>
</feature>
<evidence type="ECO:0000256" key="5">
    <source>
        <dbReference type="PROSITE-ProRule" id="PRU00560"/>
    </source>
</evidence>
<dbReference type="InterPro" id="IPR027417">
    <property type="entry name" value="P-loop_NTPase"/>
</dbReference>
<dbReference type="InterPro" id="IPR013986">
    <property type="entry name" value="DExx_box_DNA_helicase_dom_sf"/>
</dbReference>
<dbReference type="Proteomes" id="UP000034565">
    <property type="component" value="Unassembled WGS sequence"/>
</dbReference>
<evidence type="ECO:0000313" key="7">
    <source>
        <dbReference type="EMBL" id="KKU68066.1"/>
    </source>
</evidence>